<dbReference type="GO" id="GO:0043190">
    <property type="term" value="C:ATP-binding cassette (ABC) transporter complex"/>
    <property type="evidence" value="ECO:0007669"/>
    <property type="project" value="InterPro"/>
</dbReference>
<dbReference type="GO" id="GO:0015833">
    <property type="term" value="P:peptide transport"/>
    <property type="evidence" value="ECO:0007669"/>
    <property type="project" value="TreeGrafter"/>
</dbReference>
<comment type="caution">
    <text evidence="2">The sequence shown here is derived from an EMBL/GenBank/DDBJ whole genome shotgun (WGS) entry which is preliminary data.</text>
</comment>
<dbReference type="InterPro" id="IPR039424">
    <property type="entry name" value="SBP_5"/>
</dbReference>
<dbReference type="Gene3D" id="3.10.105.10">
    <property type="entry name" value="Dipeptide-binding Protein, Domain 3"/>
    <property type="match status" value="1"/>
</dbReference>
<proteinExistence type="predicted"/>
<evidence type="ECO:0000313" key="2">
    <source>
        <dbReference type="EMBL" id="KAB2334688.1"/>
    </source>
</evidence>
<dbReference type="Gene3D" id="3.40.190.10">
    <property type="entry name" value="Periplasmic binding protein-like II"/>
    <property type="match status" value="1"/>
</dbReference>
<dbReference type="AlphaFoldDB" id="A0A6L3V3P3"/>
<dbReference type="InterPro" id="IPR030678">
    <property type="entry name" value="Peptide/Ni-bd"/>
</dbReference>
<gene>
    <name evidence="2" type="ORF">F7731_12985</name>
</gene>
<protein>
    <submittedName>
        <fullName evidence="2">ABC transporter substrate-binding protein</fullName>
    </submittedName>
</protein>
<dbReference type="EMBL" id="WBOS01000005">
    <property type="protein sequence ID" value="KAB2334688.1"/>
    <property type="molecule type" value="Genomic_DNA"/>
</dbReference>
<sequence length="526" mass="58326">MKKILIFMIIAIMLIFAGCSKSNPLVESSKPASSEAEKGEKSVVIALGSDPVHFNPNVGDGGSGYITANIMNSLVKIDDGYNILPDLAETWDISEDGKKYTFHLFKGVKWHDGEPFKSKDVKWTIDTIIKEKGFIVNQLGSIDNIETPDDDTVVINLKEPNAAILSILSGALIMPSHLYEGTDWVTNPVNKNPVGTGAFKLKEHNRGVSVVLEANKDYFRGAPKIDKLIFSVIPDENTVVQSFLNGEVDVIDYSSAITPAAVPGLEKRDDVKIVKTLSNSRQYMIANTAKKPWDDVRVREALALAIDRDELVAKAHKGYGWRAEGFYTPAVEWAYNDKDLMPERDIEKAKQLLDEAGLTPDSNGVRMKDLEILIFQFPVFADIAKVVQANLKEIGIESKISSLEYSAWDEKVRSGDYEITILGGNHGIDPEGLFVRVGTEGSMNLMNYSNPEIDNLLAEGLRVTDQNERAVIYKKIQTIMSEEFPVIPLTEWMYIFVMKDYISGHPIDDGIGKVGGAEYSILDRAK</sequence>
<dbReference type="Pfam" id="PF00496">
    <property type="entry name" value="SBP_bac_5"/>
    <property type="match status" value="1"/>
</dbReference>
<dbReference type="RefSeq" id="WP_151535223.1">
    <property type="nucleotide sequence ID" value="NZ_WBOS01000005.1"/>
</dbReference>
<reference evidence="2 3" key="1">
    <citation type="journal article" date="2016" name="Antonie Van Leeuwenhoek">
        <title>Bacillus depressus sp. nov., isolated from soil of a sunflower field.</title>
        <authorList>
            <person name="Wei X."/>
            <person name="Xin D."/>
            <person name="Xin Y."/>
            <person name="Zhang H."/>
            <person name="Wang T."/>
            <person name="Zhang J."/>
        </authorList>
    </citation>
    <scope>NUCLEOTIDE SEQUENCE [LARGE SCALE GENOMIC DNA]</scope>
    <source>
        <strain evidence="2 3">BZ1</strain>
    </source>
</reference>
<feature type="domain" description="Solute-binding protein family 5" evidence="1">
    <location>
        <begin position="83"/>
        <end position="430"/>
    </location>
</feature>
<dbReference type="PIRSF" id="PIRSF002741">
    <property type="entry name" value="MppA"/>
    <property type="match status" value="1"/>
</dbReference>
<name>A0A6L3V3P3_9BACI</name>
<dbReference type="SUPFAM" id="SSF53850">
    <property type="entry name" value="Periplasmic binding protein-like II"/>
    <property type="match status" value="1"/>
</dbReference>
<evidence type="ECO:0000313" key="3">
    <source>
        <dbReference type="Proteomes" id="UP000481030"/>
    </source>
</evidence>
<keyword evidence="3" id="KW-1185">Reference proteome</keyword>
<accession>A0A6L3V3P3</accession>
<dbReference type="GO" id="GO:1904680">
    <property type="term" value="F:peptide transmembrane transporter activity"/>
    <property type="evidence" value="ECO:0007669"/>
    <property type="project" value="TreeGrafter"/>
</dbReference>
<evidence type="ECO:0000259" key="1">
    <source>
        <dbReference type="Pfam" id="PF00496"/>
    </source>
</evidence>
<dbReference type="GO" id="GO:0042597">
    <property type="term" value="C:periplasmic space"/>
    <property type="evidence" value="ECO:0007669"/>
    <property type="project" value="UniProtKB-ARBA"/>
</dbReference>
<organism evidence="2 3">
    <name type="scientific">Cytobacillus depressus</name>
    <dbReference type="NCBI Taxonomy" id="1602942"/>
    <lineage>
        <taxon>Bacteria</taxon>
        <taxon>Bacillati</taxon>
        <taxon>Bacillota</taxon>
        <taxon>Bacilli</taxon>
        <taxon>Bacillales</taxon>
        <taxon>Bacillaceae</taxon>
        <taxon>Cytobacillus</taxon>
    </lineage>
</organism>
<dbReference type="PROSITE" id="PS51257">
    <property type="entry name" value="PROKAR_LIPOPROTEIN"/>
    <property type="match status" value="1"/>
</dbReference>
<dbReference type="PANTHER" id="PTHR30290">
    <property type="entry name" value="PERIPLASMIC BINDING COMPONENT OF ABC TRANSPORTER"/>
    <property type="match status" value="1"/>
</dbReference>
<dbReference type="Proteomes" id="UP000481030">
    <property type="component" value="Unassembled WGS sequence"/>
</dbReference>
<dbReference type="OrthoDB" id="9796817at2"/>
<dbReference type="Gene3D" id="3.90.76.10">
    <property type="entry name" value="Dipeptide-binding Protein, Domain 1"/>
    <property type="match status" value="1"/>
</dbReference>
<dbReference type="InterPro" id="IPR000914">
    <property type="entry name" value="SBP_5_dom"/>
</dbReference>